<keyword evidence="3" id="KW-1185">Reference proteome</keyword>
<proteinExistence type="predicted"/>
<feature type="chain" id="PRO_5035944761" evidence="1">
    <location>
        <begin position="18"/>
        <end position="98"/>
    </location>
</feature>
<dbReference type="EMBL" id="CMVM020000132">
    <property type="status" value="NOT_ANNOTATED_CDS"/>
    <property type="molecule type" value="Genomic_DNA"/>
</dbReference>
<evidence type="ECO:0000313" key="3">
    <source>
        <dbReference type="Proteomes" id="UP000024404"/>
    </source>
</evidence>
<accession>A0A8R1TU92</accession>
<dbReference type="Proteomes" id="UP000024404">
    <property type="component" value="Unassembled WGS sequence"/>
</dbReference>
<name>A0A8R1TU92_ONCVO</name>
<evidence type="ECO:0000256" key="1">
    <source>
        <dbReference type="SAM" id="SignalP"/>
    </source>
</evidence>
<organism evidence="2 3">
    <name type="scientific">Onchocerca volvulus</name>
    <dbReference type="NCBI Taxonomy" id="6282"/>
    <lineage>
        <taxon>Eukaryota</taxon>
        <taxon>Metazoa</taxon>
        <taxon>Ecdysozoa</taxon>
        <taxon>Nematoda</taxon>
        <taxon>Chromadorea</taxon>
        <taxon>Rhabditida</taxon>
        <taxon>Spirurina</taxon>
        <taxon>Spiruromorpha</taxon>
        <taxon>Filarioidea</taxon>
        <taxon>Onchocercidae</taxon>
        <taxon>Onchocerca</taxon>
    </lineage>
</organism>
<dbReference type="AlphaFoldDB" id="A0A8R1TU92"/>
<feature type="signal peptide" evidence="1">
    <location>
        <begin position="1"/>
        <end position="17"/>
    </location>
</feature>
<reference evidence="3" key="1">
    <citation type="submission" date="2013-10" db="EMBL/GenBank/DDBJ databases">
        <title>Genome sequencing of Onchocerca volvulus.</title>
        <authorList>
            <person name="Cotton J."/>
            <person name="Tsai J."/>
            <person name="Stanley E."/>
            <person name="Tracey A."/>
            <person name="Holroyd N."/>
            <person name="Lustigman S."/>
            <person name="Berriman M."/>
        </authorList>
    </citation>
    <scope>NUCLEOTIDE SEQUENCE</scope>
</reference>
<sequence>MVLLISWKVSMAAAAAAAGGPKGLEKEEIAIRQLRTFLGSFGSPIILLLLLLCHKIAVGRKGLIWCKVQAGSRGSPPFHPLTINRRWIKSSLHHLVEL</sequence>
<dbReference type="EnsemblMetazoa" id="OVOC4452.1">
    <property type="protein sequence ID" value="OVOC4452.1"/>
    <property type="gene ID" value="WBGene00241261"/>
</dbReference>
<evidence type="ECO:0000313" key="2">
    <source>
        <dbReference type="EnsemblMetazoa" id="OVOC4452.1"/>
    </source>
</evidence>
<keyword evidence="1" id="KW-0732">Signal</keyword>
<protein>
    <submittedName>
        <fullName evidence="2">Uncharacterized protein</fullName>
    </submittedName>
</protein>
<reference evidence="2" key="2">
    <citation type="submission" date="2022-06" db="UniProtKB">
        <authorList>
            <consortium name="EnsemblMetazoa"/>
        </authorList>
    </citation>
    <scope>IDENTIFICATION</scope>
</reference>